<reference evidence="4 5" key="1">
    <citation type="submission" date="2019-04" db="EMBL/GenBank/DDBJ databases">
        <title>Streptomyces oryziradicis sp. nov., a novel actinomycete isolated from rhizosphere soil of rice (Oryza sativa L.).</title>
        <authorList>
            <person name="Li C."/>
        </authorList>
    </citation>
    <scope>NUCLEOTIDE SEQUENCE [LARGE SCALE GENOMIC DNA]</scope>
    <source>
        <strain evidence="4 5">NEAU-C40</strain>
    </source>
</reference>
<dbReference type="Pfam" id="PF23771">
    <property type="entry name" value="DUF7168"/>
    <property type="match status" value="1"/>
</dbReference>
<dbReference type="EMBL" id="SUMC01000006">
    <property type="protein sequence ID" value="TKA11943.1"/>
    <property type="molecule type" value="Genomic_DNA"/>
</dbReference>
<name>A0A4U0SRJ3_9ACTN</name>
<evidence type="ECO:0000313" key="5">
    <source>
        <dbReference type="Proteomes" id="UP000305778"/>
    </source>
</evidence>
<gene>
    <name evidence="4" type="ORF">FCI23_08985</name>
</gene>
<proteinExistence type="predicted"/>
<evidence type="ECO:0000256" key="1">
    <source>
        <dbReference type="SAM" id="MobiDB-lite"/>
    </source>
</evidence>
<feature type="domain" description="DUF2786" evidence="2">
    <location>
        <begin position="234"/>
        <end position="273"/>
    </location>
</feature>
<accession>A0A4U0SRJ3</accession>
<feature type="region of interest" description="Disordered" evidence="1">
    <location>
        <begin position="1"/>
        <end position="46"/>
    </location>
</feature>
<dbReference type="InterPro" id="IPR024498">
    <property type="entry name" value="DUF2786"/>
</dbReference>
<dbReference type="AlphaFoldDB" id="A0A4U0SRJ3"/>
<organism evidence="4 5">
    <name type="scientific">Actinacidiphila oryziradicis</name>
    <dbReference type="NCBI Taxonomy" id="2571141"/>
    <lineage>
        <taxon>Bacteria</taxon>
        <taxon>Bacillati</taxon>
        <taxon>Actinomycetota</taxon>
        <taxon>Actinomycetes</taxon>
        <taxon>Kitasatosporales</taxon>
        <taxon>Streptomycetaceae</taxon>
        <taxon>Actinacidiphila</taxon>
    </lineage>
</organism>
<dbReference type="InterPro" id="IPR055592">
    <property type="entry name" value="DUF7168"/>
</dbReference>
<comment type="caution">
    <text evidence="4">The sequence shown here is derived from an EMBL/GenBank/DDBJ whole genome shotgun (WGS) entry which is preliminary data.</text>
</comment>
<protein>
    <submittedName>
        <fullName evidence="4">DUF2786 domain-containing protein</fullName>
    </submittedName>
</protein>
<keyword evidence="5" id="KW-1185">Reference proteome</keyword>
<evidence type="ECO:0000259" key="3">
    <source>
        <dbReference type="Pfam" id="PF23771"/>
    </source>
</evidence>
<sequence length="477" mass="51691">MGKRNQERRRGRKKEREARQRARSTGPGSTFGNADPGSFEGPYGYVPPPRERSLVQVVETALRRVVEAPEDGVAVAVGKAAAVLSEPAGRWPEVGRALLVLTDSMIDQLWAYGWQPADLVRIVRRELSARHTRLAVDLIAAESRKYAPASLDPRWSAQLREVGATVWWEADDTFLPGYATREKLDRLATATCALEVLRLLGWLPRINPVGPPPGAGGGNRWRRGQKAGSGDEPRMLGRIRALLAKAESTEFTEEAEALTAKAQQLMAQHSISEALITADTGREDAPGACRIGVDNPYEQSKVMLLDAVATANRCRAVWSRHLGFSTVIGFDADLDAVELLYTSLLVQANAALSRAGSRQRADGSSRTRSFRQSFLLAYATRIRERLTVATEQATNDAVAGTSPLDEATGAASKPEPRLLPVLAAREEAVNDATEEMFPELTTSRWARASDGEGWAQGTAAADRASLHGHSGAIRADG</sequence>
<dbReference type="Pfam" id="PF10979">
    <property type="entry name" value="DUF2786"/>
    <property type="match status" value="1"/>
</dbReference>
<feature type="compositionally biased region" description="Basic residues" evidence="1">
    <location>
        <begin position="1"/>
        <end position="13"/>
    </location>
</feature>
<evidence type="ECO:0000313" key="4">
    <source>
        <dbReference type="EMBL" id="TKA11943.1"/>
    </source>
</evidence>
<feature type="domain" description="DUF7168" evidence="3">
    <location>
        <begin position="301"/>
        <end position="407"/>
    </location>
</feature>
<feature type="region of interest" description="Disordered" evidence="1">
    <location>
        <begin position="397"/>
        <end position="417"/>
    </location>
</feature>
<dbReference type="OrthoDB" id="3508128at2"/>
<dbReference type="Proteomes" id="UP000305778">
    <property type="component" value="Unassembled WGS sequence"/>
</dbReference>
<evidence type="ECO:0000259" key="2">
    <source>
        <dbReference type="Pfam" id="PF10979"/>
    </source>
</evidence>
<feature type="region of interest" description="Disordered" evidence="1">
    <location>
        <begin position="211"/>
        <end position="231"/>
    </location>
</feature>
<dbReference type="RefSeq" id="WP_136722939.1">
    <property type="nucleotide sequence ID" value="NZ_SUMC01000006.1"/>
</dbReference>
<feature type="region of interest" description="Disordered" evidence="1">
    <location>
        <begin position="451"/>
        <end position="477"/>
    </location>
</feature>